<proteinExistence type="predicted"/>
<gene>
    <name evidence="1" type="primary">orf166a</name>
</gene>
<dbReference type="AlphaFoldDB" id="A0A9E8Z2W8"/>
<keyword evidence="1" id="KW-0934">Plastid</keyword>
<sequence>MDFNFKIDAYEYGKLLEKENELGNQGKSLRQENFKEYRKLIIYDQIFLGELIYDPKYKYMYQYNSLIQKYLNNFINESEFIKNFSQLFSNNRETMAMVKWAILEEGVRRPDRFPVIPSQARLFVILLEEIEKITESSKPSSSLTSVEFRSSIKEIYAKMQNLLKEE</sequence>
<protein>
    <submittedName>
        <fullName evidence="1">Uncharacterized protein</fullName>
    </submittedName>
</protein>
<geneLocation type="plastid" evidence="1"/>
<name>A0A9E8Z2W8_9STRA</name>
<dbReference type="EMBL" id="ON390793">
    <property type="protein sequence ID" value="WAK84824.1"/>
    <property type="molecule type" value="Genomic_DNA"/>
</dbReference>
<accession>A0A9E8Z2W8</accession>
<reference evidence="1" key="1">
    <citation type="submission" date="2022-04" db="EMBL/GenBank/DDBJ databases">
        <title>Plastid genome of Amicula sp.</title>
        <authorList>
            <person name="Gastineau R."/>
            <person name="Li C."/>
            <person name="Ashworth M.P."/>
            <person name="Witkowski A."/>
            <person name="Turmel M."/>
            <person name="Gorecka E."/>
            <person name="Frankovich T."/>
            <person name="Wachnicka A."/>
            <person name="Lobban C.S."/>
            <person name="Theriot E.C."/>
            <person name="Otis C."/>
            <person name="Dabek P."/>
            <person name="Binczewska A."/>
            <person name="Lemieux C."/>
        </authorList>
    </citation>
    <scope>NUCLEOTIDE SEQUENCE</scope>
    <source>
        <strain evidence="1">GU52X-4 cfCalB7</strain>
    </source>
</reference>
<organism evidence="1">
    <name type="scientific">Amicula sp. isolate GU52X-4 cfCalB7</name>
    <dbReference type="NCBI Taxonomy" id="3003489"/>
    <lineage>
        <taxon>Eukaryota</taxon>
        <taxon>Sar</taxon>
        <taxon>Stramenopiles</taxon>
        <taxon>Ochrophyta</taxon>
        <taxon>Bacillariophyta</taxon>
        <taxon>Bacillariophyceae</taxon>
        <taxon>Bacillariophycidae</taxon>
        <taxon>Naviculales</taxon>
        <taxon>Naviculaceae</taxon>
        <taxon>Amicula</taxon>
    </lineage>
</organism>
<evidence type="ECO:0000313" key="1">
    <source>
        <dbReference type="EMBL" id="WAK84824.1"/>
    </source>
</evidence>